<evidence type="ECO:0000313" key="3">
    <source>
        <dbReference type="Proteomes" id="UP001172457"/>
    </source>
</evidence>
<dbReference type="AlphaFoldDB" id="A0AA38SXS6"/>
<gene>
    <name evidence="2" type="ORF">OSB04_024413</name>
</gene>
<feature type="region of interest" description="Disordered" evidence="1">
    <location>
        <begin position="355"/>
        <end position="415"/>
    </location>
</feature>
<protein>
    <submittedName>
        <fullName evidence="2">Uncharacterized protein</fullName>
    </submittedName>
</protein>
<proteinExistence type="predicted"/>
<feature type="compositionally biased region" description="Basic and acidic residues" evidence="1">
    <location>
        <begin position="385"/>
        <end position="415"/>
    </location>
</feature>
<sequence>MGVITVLQKLTLTELEMIRTSVELHRGSGRLVRIWLEPLTGVTEFEVYRRDESQKAQDLSSYDQQNLCDIRQKVLQVNLTRTFVKPDRGSELFNPCEDQLLQKRIFSPCVYHVITSSRPSFDVQDWTTCQYLRGLESIPESLNSFTIIHIFLLRVPATATTTELKNQTNWDDQDKKLVSLAPKCKRLLIMALPNDIFIELLRQLEGGITTLKNNQSMCINEYHEFKAKEGESLKDTYSRLNILISQCKRSGVIRTNEENNMLFLKSLGTEWLHLTMSMRTNLDLEIMSLADFYGSLASLEPQALQLKCSIGGPLALMAEGGKGKGEKKVIEAKKKKKKKKKKALVIEKSVEDEISSEEEMSMKDRMRTQVSFTKDYRRGSATRGRAREYERREDSYRRESSRGFESERMRDYDRGGYERKDYERKYWSEKEKGKEESRGE</sequence>
<reference evidence="2" key="1">
    <citation type="submission" date="2023-03" db="EMBL/GenBank/DDBJ databases">
        <title>Chromosome-scale reference genome and RAD-based genetic map of yellow starthistle (Centaurea solstitialis) reveal putative structural variation and QTLs associated with invader traits.</title>
        <authorList>
            <person name="Reatini B."/>
            <person name="Cang F.A."/>
            <person name="Jiang Q."/>
            <person name="Mckibben M.T.W."/>
            <person name="Barker M.S."/>
            <person name="Rieseberg L.H."/>
            <person name="Dlugosch K.M."/>
        </authorList>
    </citation>
    <scope>NUCLEOTIDE SEQUENCE</scope>
    <source>
        <strain evidence="2">CAN-66</strain>
        <tissue evidence="2">Leaf</tissue>
    </source>
</reference>
<organism evidence="2 3">
    <name type="scientific">Centaurea solstitialis</name>
    <name type="common">yellow star-thistle</name>
    <dbReference type="NCBI Taxonomy" id="347529"/>
    <lineage>
        <taxon>Eukaryota</taxon>
        <taxon>Viridiplantae</taxon>
        <taxon>Streptophyta</taxon>
        <taxon>Embryophyta</taxon>
        <taxon>Tracheophyta</taxon>
        <taxon>Spermatophyta</taxon>
        <taxon>Magnoliopsida</taxon>
        <taxon>eudicotyledons</taxon>
        <taxon>Gunneridae</taxon>
        <taxon>Pentapetalae</taxon>
        <taxon>asterids</taxon>
        <taxon>campanulids</taxon>
        <taxon>Asterales</taxon>
        <taxon>Asteraceae</taxon>
        <taxon>Carduoideae</taxon>
        <taxon>Cardueae</taxon>
        <taxon>Centaureinae</taxon>
        <taxon>Centaurea</taxon>
    </lineage>
</organism>
<keyword evidence="3" id="KW-1185">Reference proteome</keyword>
<accession>A0AA38SXS6</accession>
<name>A0AA38SXS6_9ASTR</name>
<evidence type="ECO:0000256" key="1">
    <source>
        <dbReference type="SAM" id="MobiDB-lite"/>
    </source>
</evidence>
<comment type="caution">
    <text evidence="2">The sequence shown here is derived from an EMBL/GenBank/DDBJ whole genome shotgun (WGS) entry which is preliminary data.</text>
</comment>
<dbReference type="EMBL" id="JARYMX010000006">
    <property type="protein sequence ID" value="KAJ9544706.1"/>
    <property type="molecule type" value="Genomic_DNA"/>
</dbReference>
<evidence type="ECO:0000313" key="2">
    <source>
        <dbReference type="EMBL" id="KAJ9544706.1"/>
    </source>
</evidence>
<dbReference type="Proteomes" id="UP001172457">
    <property type="component" value="Chromosome 6"/>
</dbReference>